<organism evidence="1">
    <name type="scientific">Oryza brachyantha</name>
    <name type="common">malo sina</name>
    <dbReference type="NCBI Taxonomy" id="4533"/>
    <lineage>
        <taxon>Eukaryota</taxon>
        <taxon>Viridiplantae</taxon>
        <taxon>Streptophyta</taxon>
        <taxon>Embryophyta</taxon>
        <taxon>Tracheophyta</taxon>
        <taxon>Spermatophyta</taxon>
        <taxon>Magnoliopsida</taxon>
        <taxon>Liliopsida</taxon>
        <taxon>Poales</taxon>
        <taxon>Poaceae</taxon>
        <taxon>BOP clade</taxon>
        <taxon>Oryzoideae</taxon>
        <taxon>Oryzeae</taxon>
        <taxon>Oryzinae</taxon>
        <taxon>Oryza</taxon>
    </lineage>
</organism>
<accession>J3MWL0</accession>
<reference evidence="1" key="2">
    <citation type="submission" date="2013-04" db="UniProtKB">
        <authorList>
            <consortium name="EnsemblPlants"/>
        </authorList>
    </citation>
    <scope>IDENTIFICATION</scope>
</reference>
<name>J3MWL0_ORYBR</name>
<protein>
    <submittedName>
        <fullName evidence="1">Uncharacterized protein</fullName>
    </submittedName>
</protein>
<dbReference type="Proteomes" id="UP000006038">
    <property type="component" value="Chromosome 9"/>
</dbReference>
<keyword evidence="2" id="KW-1185">Reference proteome</keyword>
<proteinExistence type="predicted"/>
<sequence>MAATTGGLAVAAADGPELLAAMTTIIMAGSSLFTRSFSIWHSPRPFAIISLASLCTGGSAPAAMGDPECCSPLVDAITNQVSLALSRRQRP</sequence>
<dbReference type="Gramene" id="OB09G13890.1">
    <property type="protein sequence ID" value="OB09G13890.1"/>
    <property type="gene ID" value="OB09G13890"/>
</dbReference>
<dbReference type="HOGENOM" id="CLU_2430621_0_0_1"/>
<dbReference type="AlphaFoldDB" id="J3MWL0"/>
<evidence type="ECO:0000313" key="1">
    <source>
        <dbReference type="EnsemblPlants" id="OB09G13890.1"/>
    </source>
</evidence>
<dbReference type="EnsemblPlants" id="OB09G13890.1">
    <property type="protein sequence ID" value="OB09G13890.1"/>
    <property type="gene ID" value="OB09G13890"/>
</dbReference>
<evidence type="ECO:0000313" key="2">
    <source>
        <dbReference type="Proteomes" id="UP000006038"/>
    </source>
</evidence>
<reference evidence="1" key="1">
    <citation type="journal article" date="2013" name="Nat. Commun.">
        <title>Whole-genome sequencing of Oryza brachyantha reveals mechanisms underlying Oryza genome evolution.</title>
        <authorList>
            <person name="Chen J."/>
            <person name="Huang Q."/>
            <person name="Gao D."/>
            <person name="Wang J."/>
            <person name="Lang Y."/>
            <person name="Liu T."/>
            <person name="Li B."/>
            <person name="Bai Z."/>
            <person name="Luis Goicoechea J."/>
            <person name="Liang C."/>
            <person name="Chen C."/>
            <person name="Zhang W."/>
            <person name="Sun S."/>
            <person name="Liao Y."/>
            <person name="Zhang X."/>
            <person name="Yang L."/>
            <person name="Song C."/>
            <person name="Wang M."/>
            <person name="Shi J."/>
            <person name="Liu G."/>
            <person name="Liu J."/>
            <person name="Zhou H."/>
            <person name="Zhou W."/>
            <person name="Yu Q."/>
            <person name="An N."/>
            <person name="Chen Y."/>
            <person name="Cai Q."/>
            <person name="Wang B."/>
            <person name="Liu B."/>
            <person name="Min J."/>
            <person name="Huang Y."/>
            <person name="Wu H."/>
            <person name="Li Z."/>
            <person name="Zhang Y."/>
            <person name="Yin Y."/>
            <person name="Song W."/>
            <person name="Jiang J."/>
            <person name="Jackson S.A."/>
            <person name="Wing R.A."/>
            <person name="Wang J."/>
            <person name="Chen M."/>
        </authorList>
    </citation>
    <scope>NUCLEOTIDE SEQUENCE [LARGE SCALE GENOMIC DNA]</scope>
    <source>
        <strain evidence="1">cv. IRGC 101232</strain>
    </source>
</reference>